<evidence type="ECO:0000256" key="1">
    <source>
        <dbReference type="SAM" id="Coils"/>
    </source>
</evidence>
<accession>M1XS29</accession>
<dbReference type="InterPro" id="IPR043816">
    <property type="entry name" value="DUF5798"/>
</dbReference>
<sequence>MGLGGATRKLQKVADMGEELYSRINELREQILEMRETVTQTNRRVTALENKLDGQAAILEALAEKEGIDVDELLTEVAIEEAEADDGPPPENVIPDAEGGDGAPGSVADGAESGAAEPTGADTEPDGDAAADSGTGN</sequence>
<dbReference type="RefSeq" id="WP_015409855.1">
    <property type="nucleotide sequence ID" value="NC_020388.1"/>
</dbReference>
<feature type="region of interest" description="Disordered" evidence="2">
    <location>
        <begin position="80"/>
        <end position="137"/>
    </location>
</feature>
<dbReference type="EMBL" id="HF582854">
    <property type="protein sequence ID" value="CCQ37105.1"/>
    <property type="molecule type" value="Genomic_DNA"/>
</dbReference>
<feature type="coiled-coil region" evidence="1">
    <location>
        <begin position="17"/>
        <end position="65"/>
    </location>
</feature>
<proteinExistence type="predicted"/>
<dbReference type="AlphaFoldDB" id="M1XS29"/>
<dbReference type="KEGG" id="nmo:Nmlp_2960"/>
<dbReference type="Pfam" id="PF19111">
    <property type="entry name" value="DUF5798"/>
    <property type="match status" value="1"/>
</dbReference>
<gene>
    <name evidence="3" type="ordered locus">Nmlp_2960</name>
</gene>
<protein>
    <submittedName>
        <fullName evidence="3">Uncharacterized protein</fullName>
    </submittedName>
</protein>
<dbReference type="eggNOG" id="arCOG04649">
    <property type="taxonomic scope" value="Archaea"/>
</dbReference>
<dbReference type="GeneID" id="69054522"/>
<keyword evidence="1" id="KW-0175">Coiled coil</keyword>
<name>M1XS29_NATM8</name>
<reference evidence="3 4" key="1">
    <citation type="journal article" date="2013" name="Genome Announc.">
        <title>Genome of the haloarchaeon Natronomonas moolapensis, a neutrophilic member of a previously haloalkaliphilic genus.</title>
        <authorList>
            <person name="Dyall-Smith M.L."/>
            <person name="Pfeiffer F."/>
            <person name="Oberwinkler T."/>
            <person name="Klee K."/>
            <person name="Rampp M."/>
            <person name="Palm P."/>
            <person name="Gross K."/>
            <person name="Schuster S.C."/>
            <person name="Oesterhelt D."/>
        </authorList>
    </citation>
    <scope>NUCLEOTIDE SEQUENCE [LARGE SCALE GENOMIC DNA]</scope>
    <source>
        <strain evidence="4">DSM 18674 / JCM 14361 / 8.8.11</strain>
    </source>
</reference>
<evidence type="ECO:0000313" key="3">
    <source>
        <dbReference type="EMBL" id="CCQ37105.1"/>
    </source>
</evidence>
<dbReference type="HOGENOM" id="CLU_154325_1_0_2"/>
<keyword evidence="4" id="KW-1185">Reference proteome</keyword>
<organism evidence="3 4">
    <name type="scientific">Natronomonas moolapensis (strain DSM 18674 / CECT 7526 / JCM 14361 / 8.8.11)</name>
    <dbReference type="NCBI Taxonomy" id="268739"/>
    <lineage>
        <taxon>Archaea</taxon>
        <taxon>Methanobacteriati</taxon>
        <taxon>Methanobacteriota</taxon>
        <taxon>Stenosarchaea group</taxon>
        <taxon>Halobacteria</taxon>
        <taxon>Halobacteriales</taxon>
        <taxon>Natronomonadaceae</taxon>
        <taxon>Natronomonas</taxon>
    </lineage>
</organism>
<evidence type="ECO:0000256" key="2">
    <source>
        <dbReference type="SAM" id="MobiDB-lite"/>
    </source>
</evidence>
<dbReference type="Proteomes" id="UP000011867">
    <property type="component" value="Chromosome"/>
</dbReference>
<evidence type="ECO:0000313" key="4">
    <source>
        <dbReference type="Proteomes" id="UP000011867"/>
    </source>
</evidence>